<dbReference type="EMBL" id="PUHQ01000058">
    <property type="protein sequence ID" value="KAG0659032.1"/>
    <property type="molecule type" value="Genomic_DNA"/>
</dbReference>
<organism evidence="2 3">
    <name type="scientific">Rhodotorula mucilaginosa</name>
    <name type="common">Yeast</name>
    <name type="synonym">Rhodotorula rubra</name>
    <dbReference type="NCBI Taxonomy" id="5537"/>
    <lineage>
        <taxon>Eukaryota</taxon>
        <taxon>Fungi</taxon>
        <taxon>Dikarya</taxon>
        <taxon>Basidiomycota</taxon>
        <taxon>Pucciniomycotina</taxon>
        <taxon>Microbotryomycetes</taxon>
        <taxon>Sporidiobolales</taxon>
        <taxon>Sporidiobolaceae</taxon>
        <taxon>Rhodotorula</taxon>
    </lineage>
</organism>
<proteinExistence type="predicted"/>
<evidence type="ECO:0000256" key="1">
    <source>
        <dbReference type="SAM" id="MobiDB-lite"/>
    </source>
</evidence>
<dbReference type="OrthoDB" id="2118965at2759"/>
<evidence type="ECO:0008006" key="4">
    <source>
        <dbReference type="Google" id="ProtNLM"/>
    </source>
</evidence>
<feature type="compositionally biased region" description="Low complexity" evidence="1">
    <location>
        <begin position="360"/>
        <end position="381"/>
    </location>
</feature>
<evidence type="ECO:0000313" key="2">
    <source>
        <dbReference type="EMBL" id="KAG0659032.1"/>
    </source>
</evidence>
<accession>A0A9P6W0Q9</accession>
<reference evidence="2 3" key="1">
    <citation type="submission" date="2020-11" db="EMBL/GenBank/DDBJ databases">
        <title>Kefir isolates.</title>
        <authorList>
            <person name="Marcisauskas S."/>
            <person name="Kim Y."/>
            <person name="Blasche S."/>
        </authorList>
    </citation>
    <scope>NUCLEOTIDE SEQUENCE [LARGE SCALE GENOMIC DNA]</scope>
    <source>
        <strain evidence="2 3">KR</strain>
    </source>
</reference>
<evidence type="ECO:0000313" key="3">
    <source>
        <dbReference type="Proteomes" id="UP000777482"/>
    </source>
</evidence>
<comment type="caution">
    <text evidence="2">The sequence shown here is derived from an EMBL/GenBank/DDBJ whole genome shotgun (WGS) entry which is preliminary data.</text>
</comment>
<dbReference type="PANTHER" id="PTHR38703:SF1">
    <property type="entry name" value="ALLERGEN"/>
    <property type="match status" value="1"/>
</dbReference>
<sequence length="381" mass="40946">MDKIKQVFSHSDKTADTTSTGHGHSSSATHSSTTGSTTAPPTRSSAGDRTAGDVVEPSASRAASASTTDSVNKTTPGADTGLSSSTTGSSATTGTHATHGTHGTHSTHGTHGTEGSHHGLTGEKTHLKESALPPNHQHQHPREDGLLDVTDAKAATHDHQHLAPVTHERRQVHEVEEVERQREVDRHVHHVQHHVQPVLDTQHGTEHVERKVVPTTEIKEQHVATGEDKAQFASLNTARDEFTEGQRERTIVDKGENVVEHDHHHVHHVVQPVIERDVHEHNRIKTTIPVHQEVNEAPIVHQSVQHEPLKLDQFVSGGGDLNSTLKHDGSLLERGKCERTVDGPAESMVETLGLGRGSSNTATGTTANTTGTTTGATNTRI</sequence>
<feature type="compositionally biased region" description="Low complexity" evidence="1">
    <location>
        <begin position="17"/>
        <end position="45"/>
    </location>
</feature>
<feature type="compositionally biased region" description="Basic and acidic residues" evidence="1">
    <location>
        <begin position="1"/>
        <end position="15"/>
    </location>
</feature>
<gene>
    <name evidence="2" type="ORF">C6P46_005328</name>
</gene>
<feature type="region of interest" description="Disordered" evidence="1">
    <location>
        <begin position="1"/>
        <end position="121"/>
    </location>
</feature>
<dbReference type="Proteomes" id="UP000777482">
    <property type="component" value="Unassembled WGS sequence"/>
</dbReference>
<protein>
    <recommendedName>
        <fullName evidence="4">Allergen</fullName>
    </recommendedName>
</protein>
<feature type="compositionally biased region" description="Polar residues" evidence="1">
    <location>
        <begin position="67"/>
        <end position="77"/>
    </location>
</feature>
<dbReference type="PANTHER" id="PTHR38703">
    <property type="entry name" value="CHROMOSOME 8, WHOLE GENOME SHOTGUN SEQUENCE"/>
    <property type="match status" value="1"/>
</dbReference>
<feature type="compositionally biased region" description="Low complexity" evidence="1">
    <location>
        <begin position="80"/>
        <end position="110"/>
    </location>
</feature>
<feature type="region of interest" description="Disordered" evidence="1">
    <location>
        <begin position="351"/>
        <end position="381"/>
    </location>
</feature>
<keyword evidence="3" id="KW-1185">Reference proteome</keyword>
<name>A0A9P6W0Q9_RHOMI</name>
<dbReference type="AlphaFoldDB" id="A0A9P6W0Q9"/>